<dbReference type="GO" id="GO:0007059">
    <property type="term" value="P:chromosome segregation"/>
    <property type="evidence" value="ECO:0007669"/>
    <property type="project" value="TreeGrafter"/>
</dbReference>
<dbReference type="PANTHER" id="PTHR33375:SF1">
    <property type="entry name" value="CHROMOSOME-PARTITIONING PROTEIN PARB-RELATED"/>
    <property type="match status" value="1"/>
</dbReference>
<dbReference type="EMBL" id="FQXU01000003">
    <property type="protein sequence ID" value="SHH48982.1"/>
    <property type="molecule type" value="Genomic_DNA"/>
</dbReference>
<dbReference type="AlphaFoldDB" id="A0A1M5TE22"/>
<dbReference type="Gene3D" id="3.90.1530.30">
    <property type="match status" value="1"/>
</dbReference>
<dbReference type="Proteomes" id="UP000184241">
    <property type="component" value="Unassembled WGS sequence"/>
</dbReference>
<accession>A0A1M5TE22</accession>
<organism evidence="2 3">
    <name type="scientific">Clostridium intestinale DSM 6191</name>
    <dbReference type="NCBI Taxonomy" id="1121320"/>
    <lineage>
        <taxon>Bacteria</taxon>
        <taxon>Bacillati</taxon>
        <taxon>Bacillota</taxon>
        <taxon>Clostridia</taxon>
        <taxon>Eubacteriales</taxon>
        <taxon>Clostridiaceae</taxon>
        <taxon>Clostridium</taxon>
    </lineage>
</organism>
<dbReference type="PANTHER" id="PTHR33375">
    <property type="entry name" value="CHROMOSOME-PARTITIONING PROTEIN PARB-RELATED"/>
    <property type="match status" value="1"/>
</dbReference>
<name>A0A1M5TE22_9CLOT</name>
<dbReference type="InterPro" id="IPR050336">
    <property type="entry name" value="Chromosome_partition/occlusion"/>
</dbReference>
<reference evidence="2 3" key="1">
    <citation type="submission" date="2016-11" db="EMBL/GenBank/DDBJ databases">
        <authorList>
            <person name="Jaros S."/>
            <person name="Januszkiewicz K."/>
            <person name="Wedrychowicz H."/>
        </authorList>
    </citation>
    <scope>NUCLEOTIDE SEQUENCE [LARGE SCALE GENOMIC DNA]</scope>
    <source>
        <strain evidence="2 3">DSM 6191</strain>
    </source>
</reference>
<dbReference type="SUPFAM" id="SSF109709">
    <property type="entry name" value="KorB DNA-binding domain-like"/>
    <property type="match status" value="1"/>
</dbReference>
<dbReference type="Gene3D" id="1.10.10.2830">
    <property type="match status" value="1"/>
</dbReference>
<dbReference type="GO" id="GO:0005694">
    <property type="term" value="C:chromosome"/>
    <property type="evidence" value="ECO:0007669"/>
    <property type="project" value="TreeGrafter"/>
</dbReference>
<evidence type="ECO:0000313" key="3">
    <source>
        <dbReference type="Proteomes" id="UP000184241"/>
    </source>
</evidence>
<evidence type="ECO:0000259" key="1">
    <source>
        <dbReference type="SMART" id="SM00470"/>
    </source>
</evidence>
<dbReference type="InterPro" id="IPR036086">
    <property type="entry name" value="ParB/Sulfiredoxin_sf"/>
</dbReference>
<feature type="domain" description="ParB-like N-terminal" evidence="1">
    <location>
        <begin position="22"/>
        <end position="108"/>
    </location>
</feature>
<dbReference type="SUPFAM" id="SSF110849">
    <property type="entry name" value="ParB/Sulfiredoxin"/>
    <property type="match status" value="1"/>
</dbReference>
<gene>
    <name evidence="2" type="ORF">SAMN02745941_00184</name>
</gene>
<dbReference type="InterPro" id="IPR003115">
    <property type="entry name" value="ParB_N"/>
</dbReference>
<protein>
    <submittedName>
        <fullName evidence="2">Chromosome partitioning protein, ParB family</fullName>
    </submittedName>
</protein>
<proteinExistence type="predicted"/>
<evidence type="ECO:0000313" key="2">
    <source>
        <dbReference type="EMBL" id="SHH48982.1"/>
    </source>
</evidence>
<dbReference type="RefSeq" id="WP_073015885.1">
    <property type="nucleotide sequence ID" value="NZ_FQXU01000003.1"/>
</dbReference>
<sequence>MFLQGLSEKVNSFDAKDKFSLLEINIELLEPSSNNFYGIREIDELSESIKEQGLLHNLVVREKEGKYEILSGERRYHALKKLGFKKVPCKVQRNLSDIDSEILLIEANARTRELTPSEFMRGISRLEEIYKAKKSNGEQIEGKTREAIGKVLGKSGTQVGRYQKINKKLSEDLKEDLDKDKLTVTQAEIISNLKPQEQKEIAKQIKNLDPKESKEEISILIEGIKQPVEKKRDKELLKEIYPEPKAKEKKHKTTKFTFENKEQLQTIQELCEEMVRTLKSMLHKKGQKWTEFDHEVKGQYDAFDLMRITLRDHGYSDGLVFEMPLIDSEEDRY</sequence>
<dbReference type="Pfam" id="PF02195">
    <property type="entry name" value="ParB_N"/>
    <property type="match status" value="1"/>
</dbReference>
<dbReference type="SMART" id="SM00470">
    <property type="entry name" value="ParB"/>
    <property type="match status" value="1"/>
</dbReference>